<sequence length="274" mass="30457">MSTAAAIKQQQHPIMASDNPFADPSVDSRSVNENPFASSTELPQVQPSFAEREAALNAREAELARREQEIAASGIQPNNWPKWYPIMHHDIHAVIPEQSRALMTRLYHLWLALVVTLIVNIVACVLLLISGASDGAKDMIGAAVYIPFIGIPSLYLWYRPIYYGYAKEHAFFFYLYYIFAGFHILFSVYMVVGIPSTGSAGLINMIAMFAGQHWAAAVLCVLASVGWVIQLFGSLLFYRQIWAHGKAAGQTFEKAKGEVASQGLWAYLSHMRTV</sequence>
<dbReference type="GO" id="GO:0055038">
    <property type="term" value="C:recycling endosome membrane"/>
    <property type="evidence" value="ECO:0007669"/>
    <property type="project" value="TreeGrafter"/>
</dbReference>
<feature type="transmembrane region" description="Helical" evidence="6">
    <location>
        <begin position="214"/>
        <end position="238"/>
    </location>
</feature>
<dbReference type="AlphaFoldDB" id="A0A0F7SFR6"/>
<protein>
    <submittedName>
        <fullName evidence="7">Secretory carrier membrane protein</fullName>
    </submittedName>
</protein>
<reference evidence="7" key="1">
    <citation type="submission" date="2014-08" db="EMBL/GenBank/DDBJ databases">
        <authorList>
            <person name="Sharma Rahul"/>
            <person name="Thines Marco"/>
        </authorList>
    </citation>
    <scope>NUCLEOTIDE SEQUENCE</scope>
</reference>
<comment type="subcellular location">
    <subcellularLocation>
        <location evidence="1">Membrane</location>
        <topology evidence="1">Multi-pass membrane protein</topology>
    </subcellularLocation>
</comment>
<evidence type="ECO:0000256" key="3">
    <source>
        <dbReference type="ARBA" id="ARBA00022989"/>
    </source>
</evidence>
<dbReference type="GO" id="GO:0032588">
    <property type="term" value="C:trans-Golgi network membrane"/>
    <property type="evidence" value="ECO:0007669"/>
    <property type="project" value="TreeGrafter"/>
</dbReference>
<accession>A0A0F7SFR6</accession>
<feature type="transmembrane region" description="Helical" evidence="6">
    <location>
        <begin position="139"/>
        <end position="158"/>
    </location>
</feature>
<feature type="compositionally biased region" description="Polar residues" evidence="5">
    <location>
        <begin position="27"/>
        <end position="43"/>
    </location>
</feature>
<evidence type="ECO:0000256" key="1">
    <source>
        <dbReference type="ARBA" id="ARBA00004141"/>
    </source>
</evidence>
<feature type="transmembrane region" description="Helical" evidence="6">
    <location>
        <begin position="170"/>
        <end position="194"/>
    </location>
</feature>
<evidence type="ECO:0000256" key="2">
    <source>
        <dbReference type="ARBA" id="ARBA00022692"/>
    </source>
</evidence>
<dbReference type="PANTHER" id="PTHR10687">
    <property type="entry name" value="SECRETORY CARRIER-ASSOCIATED MEMBRANE PROTEIN SCAMP"/>
    <property type="match status" value="1"/>
</dbReference>
<organism evidence="7">
    <name type="scientific">Phaffia rhodozyma</name>
    <name type="common">Yeast</name>
    <name type="synonym">Xanthophyllomyces dendrorhous</name>
    <dbReference type="NCBI Taxonomy" id="264483"/>
    <lineage>
        <taxon>Eukaryota</taxon>
        <taxon>Fungi</taxon>
        <taxon>Dikarya</taxon>
        <taxon>Basidiomycota</taxon>
        <taxon>Agaricomycotina</taxon>
        <taxon>Tremellomycetes</taxon>
        <taxon>Cystofilobasidiales</taxon>
        <taxon>Mrakiaceae</taxon>
        <taxon>Phaffia</taxon>
    </lineage>
</organism>
<feature type="region of interest" description="Disordered" evidence="5">
    <location>
        <begin position="1"/>
        <end position="43"/>
    </location>
</feature>
<dbReference type="PANTHER" id="PTHR10687:SF90">
    <property type="entry name" value="SECRETORY CARRIER MEMBRANE PROTEIN"/>
    <property type="match status" value="1"/>
</dbReference>
<evidence type="ECO:0000256" key="6">
    <source>
        <dbReference type="SAM" id="Phobius"/>
    </source>
</evidence>
<name>A0A0F7SFR6_PHARH</name>
<feature type="transmembrane region" description="Helical" evidence="6">
    <location>
        <begin position="109"/>
        <end position="133"/>
    </location>
</feature>
<feature type="compositionally biased region" description="Polar residues" evidence="5">
    <location>
        <begin position="1"/>
        <end position="12"/>
    </location>
</feature>
<evidence type="ECO:0000256" key="5">
    <source>
        <dbReference type="SAM" id="MobiDB-lite"/>
    </source>
</evidence>
<evidence type="ECO:0000256" key="4">
    <source>
        <dbReference type="ARBA" id="ARBA00023136"/>
    </source>
</evidence>
<keyword evidence="3 6" id="KW-1133">Transmembrane helix</keyword>
<dbReference type="Pfam" id="PF04144">
    <property type="entry name" value="SCAMP"/>
    <property type="match status" value="1"/>
</dbReference>
<proteinExistence type="predicted"/>
<dbReference type="InterPro" id="IPR007273">
    <property type="entry name" value="SCAMP"/>
</dbReference>
<dbReference type="GO" id="GO:0015031">
    <property type="term" value="P:protein transport"/>
    <property type="evidence" value="ECO:0007669"/>
    <property type="project" value="InterPro"/>
</dbReference>
<keyword evidence="4 6" id="KW-0472">Membrane</keyword>
<evidence type="ECO:0000313" key="7">
    <source>
        <dbReference type="EMBL" id="CDZ97160.1"/>
    </source>
</evidence>
<keyword evidence="2 6" id="KW-0812">Transmembrane</keyword>
<dbReference type="EMBL" id="LN483167">
    <property type="protein sequence ID" value="CDZ97160.1"/>
    <property type="molecule type" value="Genomic_DNA"/>
</dbReference>